<evidence type="ECO:0000313" key="3">
    <source>
        <dbReference type="Proteomes" id="UP000234331"/>
    </source>
</evidence>
<dbReference type="Proteomes" id="UP000234331">
    <property type="component" value="Unassembled WGS sequence"/>
</dbReference>
<keyword evidence="3" id="KW-1185">Reference proteome</keyword>
<feature type="transmembrane region" description="Helical" evidence="1">
    <location>
        <begin position="170"/>
        <end position="192"/>
    </location>
</feature>
<evidence type="ECO:0000256" key="1">
    <source>
        <dbReference type="SAM" id="Phobius"/>
    </source>
</evidence>
<sequence>MASTSLSTALTVVAKPKIRPGVTSDSTLTHIAGILGYTAFFLMAATVIWGILLATRMADRQIRRQTLYGGHLMLTVLALGFAVMHAQVQYFRHDVYYTQSKILLPWLGGAASSISAGILGLEVVVVVTISIWFQHRMNYRRWRWLHWLSYPGFVLIAVHSAVASREQHFGVIWAAMAAVLFVALVLTVMRVLSPAMKQDQPDQWFDVVEEFENGIYRR</sequence>
<dbReference type="AlphaFoldDB" id="A0A2I2KK80"/>
<proteinExistence type="predicted"/>
<feature type="transmembrane region" description="Helical" evidence="1">
    <location>
        <begin position="66"/>
        <end position="86"/>
    </location>
</feature>
<keyword evidence="1" id="KW-1133">Transmembrane helix</keyword>
<keyword evidence="1 2" id="KW-0812">Transmembrane</keyword>
<organism evidence="2 3">
    <name type="scientific">Frankia canadensis</name>
    <dbReference type="NCBI Taxonomy" id="1836972"/>
    <lineage>
        <taxon>Bacteria</taxon>
        <taxon>Bacillati</taxon>
        <taxon>Actinomycetota</taxon>
        <taxon>Actinomycetes</taxon>
        <taxon>Frankiales</taxon>
        <taxon>Frankiaceae</taxon>
        <taxon>Frankia</taxon>
    </lineage>
</organism>
<reference evidence="2 3" key="1">
    <citation type="submission" date="2017-06" db="EMBL/GenBank/DDBJ databases">
        <authorList>
            <person name="Kim H.J."/>
            <person name="Triplett B.A."/>
        </authorList>
    </citation>
    <scope>NUCLEOTIDE SEQUENCE [LARGE SCALE GENOMIC DNA]</scope>
    <source>
        <strain evidence="2">FRACA_ARgP5</strain>
    </source>
</reference>
<feature type="transmembrane region" description="Helical" evidence="1">
    <location>
        <begin position="30"/>
        <end position="54"/>
    </location>
</feature>
<feature type="transmembrane region" description="Helical" evidence="1">
    <location>
        <begin position="145"/>
        <end position="164"/>
    </location>
</feature>
<name>A0A2I2KK80_9ACTN</name>
<accession>A0A2I2KK80</accession>
<evidence type="ECO:0000313" key="2">
    <source>
        <dbReference type="EMBL" id="SNQ46079.1"/>
    </source>
</evidence>
<dbReference type="RefSeq" id="WP_101830169.1">
    <property type="nucleotide sequence ID" value="NZ_FZMO01000029.1"/>
</dbReference>
<gene>
    <name evidence="2" type="ORF">FRACA_1240014</name>
</gene>
<protein>
    <submittedName>
        <fullName evidence="2">Ferric reductase domain protein protein transmembrane component domain protein</fullName>
    </submittedName>
</protein>
<feature type="transmembrane region" description="Helical" evidence="1">
    <location>
        <begin position="106"/>
        <end position="133"/>
    </location>
</feature>
<keyword evidence="1" id="KW-0472">Membrane</keyword>
<dbReference type="EMBL" id="FZMO01000029">
    <property type="protein sequence ID" value="SNQ46079.1"/>
    <property type="molecule type" value="Genomic_DNA"/>
</dbReference>
<dbReference type="OrthoDB" id="3668800at2"/>